<dbReference type="InterPro" id="IPR036397">
    <property type="entry name" value="RNaseH_sf"/>
</dbReference>
<accession>A0A7W3ITE0</accession>
<dbReference type="Pfam" id="PF01612">
    <property type="entry name" value="DNA_pol_A_exo1"/>
    <property type="match status" value="1"/>
</dbReference>
<dbReference type="Pfam" id="PF18305">
    <property type="entry name" value="DNA_pol_A_exoN"/>
    <property type="match status" value="1"/>
</dbReference>
<dbReference type="AlphaFoldDB" id="A0A7W3ITE0"/>
<evidence type="ECO:0000259" key="2">
    <source>
        <dbReference type="PROSITE" id="PS50967"/>
    </source>
</evidence>
<dbReference type="Pfam" id="PF00570">
    <property type="entry name" value="HRDC"/>
    <property type="match status" value="1"/>
</dbReference>
<gene>
    <name evidence="3" type="ORF">FHX74_002512</name>
</gene>
<dbReference type="SUPFAM" id="SSF53098">
    <property type="entry name" value="Ribonuclease H-like"/>
    <property type="match status" value="1"/>
</dbReference>
<dbReference type="InterPro" id="IPR002562">
    <property type="entry name" value="3'-5'_exonuclease_dom"/>
</dbReference>
<comment type="caution">
    <text evidence="3">The sequence shown here is derived from an EMBL/GenBank/DDBJ whole genome shotgun (WGS) entry which is preliminary data.</text>
</comment>
<dbReference type="InterPro" id="IPR012337">
    <property type="entry name" value="RNaseH-like_sf"/>
</dbReference>
<dbReference type="GO" id="GO:0003676">
    <property type="term" value="F:nucleic acid binding"/>
    <property type="evidence" value="ECO:0007669"/>
    <property type="project" value="InterPro"/>
</dbReference>
<reference evidence="3 4" key="1">
    <citation type="submission" date="2020-07" db="EMBL/GenBank/DDBJ databases">
        <title>Sequencing the genomes of 1000 actinobacteria strains.</title>
        <authorList>
            <person name="Klenk H.-P."/>
        </authorList>
    </citation>
    <scope>NUCLEOTIDE SEQUENCE [LARGE SCALE GENOMIC DNA]</scope>
    <source>
        <strain evidence="3 4">DSM 100723</strain>
    </source>
</reference>
<keyword evidence="3" id="KW-0378">Hydrolase</keyword>
<dbReference type="InterPro" id="IPR010997">
    <property type="entry name" value="HRDC-like_sf"/>
</dbReference>
<keyword evidence="4" id="KW-1185">Reference proteome</keyword>
<name>A0A7W3ITE0_9ACTN</name>
<feature type="region of interest" description="Disordered" evidence="1">
    <location>
        <begin position="1"/>
        <end position="37"/>
    </location>
</feature>
<dbReference type="GO" id="GO:0006139">
    <property type="term" value="P:nucleobase-containing compound metabolic process"/>
    <property type="evidence" value="ECO:0007669"/>
    <property type="project" value="InterPro"/>
</dbReference>
<dbReference type="GO" id="GO:0033890">
    <property type="term" value="F:ribonuclease D activity"/>
    <property type="evidence" value="ECO:0007669"/>
    <property type="project" value="UniProtKB-EC"/>
</dbReference>
<organism evidence="3 4">
    <name type="scientific">Microlunatus kandeliicorticis</name>
    <dbReference type="NCBI Taxonomy" id="1759536"/>
    <lineage>
        <taxon>Bacteria</taxon>
        <taxon>Bacillati</taxon>
        <taxon>Actinomycetota</taxon>
        <taxon>Actinomycetes</taxon>
        <taxon>Propionibacteriales</taxon>
        <taxon>Propionibacteriaceae</taxon>
        <taxon>Microlunatus</taxon>
    </lineage>
</organism>
<dbReference type="SUPFAM" id="SSF47819">
    <property type="entry name" value="HRDC-like"/>
    <property type="match status" value="1"/>
</dbReference>
<dbReference type="SMART" id="SM00341">
    <property type="entry name" value="HRDC"/>
    <property type="match status" value="1"/>
</dbReference>
<dbReference type="Proteomes" id="UP000523079">
    <property type="component" value="Unassembled WGS sequence"/>
</dbReference>
<feature type="compositionally biased region" description="Low complexity" evidence="1">
    <location>
        <begin position="1"/>
        <end position="26"/>
    </location>
</feature>
<dbReference type="GO" id="GO:0000166">
    <property type="term" value="F:nucleotide binding"/>
    <property type="evidence" value="ECO:0007669"/>
    <property type="project" value="InterPro"/>
</dbReference>
<evidence type="ECO:0000256" key="1">
    <source>
        <dbReference type="SAM" id="MobiDB-lite"/>
    </source>
</evidence>
<dbReference type="EC" id="3.1.13.5" evidence="3"/>
<dbReference type="SMART" id="SM00474">
    <property type="entry name" value="35EXOc"/>
    <property type="match status" value="1"/>
</dbReference>
<dbReference type="Gene3D" id="1.10.150.80">
    <property type="entry name" value="HRDC domain"/>
    <property type="match status" value="2"/>
</dbReference>
<dbReference type="InterPro" id="IPR051086">
    <property type="entry name" value="RNase_D-like"/>
</dbReference>
<sequence>MTVPPASFPAASSPGSPEESAGELPGASPDPPLLTAPAEGVPEVVRTVDALAEATARLAGGHGPVAVDAERAHGFRYSQRAYLIQFRRAGSGTVLIDPVMLAADQHRAPGSPAVPTVAGPETPADLSGLGSALADSEWVIHAATQDLACLVEVGLVPPRLFDTELAGRLLGYPRVNLGTLVEQLFGVRLLKEHSASDWSVRPLPDAWLVYATLDVELLVELRDALAAQLVAAGKDDWARQEFDHLVAGATAPREPRADPWRRTSGIHKIRTARGLAIVAELWRARDAIAQRTDRAPARILPDSAIVELALHRHPSRKVLQSLPGFTKRPVRRWENNWLHALDTALALTPDQLPPLHRNTDAPPQARIWASRDPVAAARLQRVRSVLITEAERLGLPIENLVTPEYVRRLAWTPPEPATEAAVDAFLAEQGARPWQRAIVVPLITPRLPDPRP</sequence>
<proteinExistence type="predicted"/>
<dbReference type="GO" id="GO:0008408">
    <property type="term" value="F:3'-5' exonuclease activity"/>
    <property type="evidence" value="ECO:0007669"/>
    <property type="project" value="InterPro"/>
</dbReference>
<dbReference type="RefSeq" id="WP_235970687.1">
    <property type="nucleotide sequence ID" value="NZ_JACGWT010000004.1"/>
</dbReference>
<dbReference type="InterPro" id="IPR041605">
    <property type="entry name" value="Exo_C"/>
</dbReference>
<dbReference type="PANTHER" id="PTHR47649">
    <property type="entry name" value="RIBONUCLEASE D"/>
    <property type="match status" value="1"/>
</dbReference>
<evidence type="ECO:0000313" key="4">
    <source>
        <dbReference type="Proteomes" id="UP000523079"/>
    </source>
</evidence>
<dbReference type="InterPro" id="IPR044876">
    <property type="entry name" value="HRDC_dom_sf"/>
</dbReference>
<dbReference type="PANTHER" id="PTHR47649:SF1">
    <property type="entry name" value="RIBONUCLEASE D"/>
    <property type="match status" value="1"/>
</dbReference>
<dbReference type="Gene3D" id="3.30.420.10">
    <property type="entry name" value="Ribonuclease H-like superfamily/Ribonuclease H"/>
    <property type="match status" value="1"/>
</dbReference>
<dbReference type="EMBL" id="JACGWT010000004">
    <property type="protein sequence ID" value="MBA8794884.1"/>
    <property type="molecule type" value="Genomic_DNA"/>
</dbReference>
<dbReference type="PROSITE" id="PS50967">
    <property type="entry name" value="HRDC"/>
    <property type="match status" value="1"/>
</dbReference>
<dbReference type="InterPro" id="IPR002121">
    <property type="entry name" value="HRDC_dom"/>
</dbReference>
<evidence type="ECO:0000313" key="3">
    <source>
        <dbReference type="EMBL" id="MBA8794884.1"/>
    </source>
</evidence>
<dbReference type="CDD" id="cd06142">
    <property type="entry name" value="RNaseD_exo"/>
    <property type="match status" value="1"/>
</dbReference>
<protein>
    <submittedName>
        <fullName evidence="3">Ribonuclease D</fullName>
        <ecNumber evidence="3">3.1.13.5</ecNumber>
    </submittedName>
</protein>
<feature type="domain" description="HRDC" evidence="2">
    <location>
        <begin position="271"/>
        <end position="351"/>
    </location>
</feature>